<keyword evidence="2" id="KW-1185">Reference proteome</keyword>
<proteinExistence type="predicted"/>
<comment type="caution">
    <text evidence="1">The sequence shown here is derived from an EMBL/GenBank/DDBJ whole genome shotgun (WGS) entry which is preliminary data.</text>
</comment>
<dbReference type="Proteomes" id="UP001454036">
    <property type="component" value="Unassembled WGS sequence"/>
</dbReference>
<dbReference type="InterPro" id="IPR037477">
    <property type="entry name" value="SCO2"/>
</dbReference>
<sequence length="170" mass="18808">MLSLNLAPIFTHLPPSIRCSAAAEVPAFPRLRLVSTTAAAEAVMSSPFPGAERSSNGNNVKVNAKEKWSGDRESYLTDDVDALPLPMTYPNSKPMSRQEIDLRLQCDPLLEDCKPVVYEWTGKCRSCQGSGYVSYHSKRGKETVCKCIPCQGIGNIYHFLTIIQVLYEHA</sequence>
<organism evidence="1 2">
    <name type="scientific">Lithospermum erythrorhizon</name>
    <name type="common">Purple gromwell</name>
    <name type="synonym">Lithospermum officinale var. erythrorhizon</name>
    <dbReference type="NCBI Taxonomy" id="34254"/>
    <lineage>
        <taxon>Eukaryota</taxon>
        <taxon>Viridiplantae</taxon>
        <taxon>Streptophyta</taxon>
        <taxon>Embryophyta</taxon>
        <taxon>Tracheophyta</taxon>
        <taxon>Spermatophyta</taxon>
        <taxon>Magnoliopsida</taxon>
        <taxon>eudicotyledons</taxon>
        <taxon>Gunneridae</taxon>
        <taxon>Pentapetalae</taxon>
        <taxon>asterids</taxon>
        <taxon>lamiids</taxon>
        <taxon>Boraginales</taxon>
        <taxon>Boraginaceae</taxon>
        <taxon>Boraginoideae</taxon>
        <taxon>Lithospermeae</taxon>
        <taxon>Lithospermum</taxon>
    </lineage>
</organism>
<dbReference type="PANTHER" id="PTHR36035">
    <property type="entry name" value="PROTEIN DISULFIDE-ISOMERASE SCO2"/>
    <property type="match status" value="1"/>
</dbReference>
<protein>
    <submittedName>
        <fullName evidence="1">Chaperone</fullName>
    </submittedName>
</protein>
<evidence type="ECO:0000313" key="2">
    <source>
        <dbReference type="Proteomes" id="UP001454036"/>
    </source>
</evidence>
<evidence type="ECO:0000313" key="1">
    <source>
        <dbReference type="EMBL" id="GAA0160102.1"/>
    </source>
</evidence>
<dbReference type="PANTHER" id="PTHR36035:SF1">
    <property type="entry name" value="PROTEIN DISULFIDE-ISOMERASE SCO2"/>
    <property type="match status" value="1"/>
</dbReference>
<reference evidence="1 2" key="1">
    <citation type="submission" date="2024-01" db="EMBL/GenBank/DDBJ databases">
        <title>The complete chloroplast genome sequence of Lithospermum erythrorhizon: insights into the phylogenetic relationship among Boraginaceae species and the maternal lineages of purple gromwells.</title>
        <authorList>
            <person name="Okada T."/>
            <person name="Watanabe K."/>
        </authorList>
    </citation>
    <scope>NUCLEOTIDE SEQUENCE [LARGE SCALE GENOMIC DNA]</scope>
</reference>
<dbReference type="EMBL" id="BAABME010003777">
    <property type="protein sequence ID" value="GAA0160102.1"/>
    <property type="molecule type" value="Genomic_DNA"/>
</dbReference>
<gene>
    <name evidence="1" type="ORF">LIER_16734</name>
</gene>
<name>A0AAV3Q7S4_LITER</name>
<dbReference type="AlphaFoldDB" id="A0AAV3Q7S4"/>
<accession>A0AAV3Q7S4</accession>